<proteinExistence type="predicted"/>
<protein>
    <submittedName>
        <fullName evidence="2">Putative secreted protein</fullName>
    </submittedName>
</protein>
<organism evidence="2">
    <name type="scientific">Anopheles triannulatus</name>
    <dbReference type="NCBI Taxonomy" id="58253"/>
    <lineage>
        <taxon>Eukaryota</taxon>
        <taxon>Metazoa</taxon>
        <taxon>Ecdysozoa</taxon>
        <taxon>Arthropoda</taxon>
        <taxon>Hexapoda</taxon>
        <taxon>Insecta</taxon>
        <taxon>Pterygota</taxon>
        <taxon>Neoptera</taxon>
        <taxon>Endopterygota</taxon>
        <taxon>Diptera</taxon>
        <taxon>Nematocera</taxon>
        <taxon>Culicoidea</taxon>
        <taxon>Culicidae</taxon>
        <taxon>Anophelinae</taxon>
        <taxon>Anopheles</taxon>
    </lineage>
</organism>
<dbReference type="EMBL" id="GGFK01014657">
    <property type="protein sequence ID" value="MBW47978.1"/>
    <property type="molecule type" value="Transcribed_RNA"/>
</dbReference>
<feature type="signal peptide" evidence="1">
    <location>
        <begin position="1"/>
        <end position="26"/>
    </location>
</feature>
<evidence type="ECO:0000256" key="1">
    <source>
        <dbReference type="SAM" id="SignalP"/>
    </source>
</evidence>
<dbReference type="AlphaFoldDB" id="A0A2M4B596"/>
<reference evidence="2" key="1">
    <citation type="submission" date="2018-01" db="EMBL/GenBank/DDBJ databases">
        <title>An insight into the sialome of Amazonian anophelines.</title>
        <authorList>
            <person name="Ribeiro J.M."/>
            <person name="Scarpassa V."/>
            <person name="Calvo E."/>
        </authorList>
    </citation>
    <scope>NUCLEOTIDE SEQUENCE</scope>
    <source>
        <tissue evidence="2">Salivary glands</tissue>
    </source>
</reference>
<feature type="chain" id="PRO_5014682382" evidence="1">
    <location>
        <begin position="27"/>
        <end position="83"/>
    </location>
</feature>
<evidence type="ECO:0000313" key="2">
    <source>
        <dbReference type="EMBL" id="MBW47978.1"/>
    </source>
</evidence>
<accession>A0A2M4B596</accession>
<keyword evidence="1" id="KW-0732">Signal</keyword>
<name>A0A2M4B596_9DIPT</name>
<sequence length="83" mass="8691">MKNGTTTTSVSVWLVVILIQSSRVTSSPGRLLILSFQFQCGGAGGSATEILVRVRHATSGALSLPKVVSAHHDCRPVCAGDKQ</sequence>